<organism evidence="2 3">
    <name type="scientific">Desmophyllum pertusum</name>
    <dbReference type="NCBI Taxonomy" id="174260"/>
    <lineage>
        <taxon>Eukaryota</taxon>
        <taxon>Metazoa</taxon>
        <taxon>Cnidaria</taxon>
        <taxon>Anthozoa</taxon>
        <taxon>Hexacorallia</taxon>
        <taxon>Scleractinia</taxon>
        <taxon>Caryophylliina</taxon>
        <taxon>Caryophylliidae</taxon>
        <taxon>Desmophyllum</taxon>
    </lineage>
</organism>
<dbReference type="Proteomes" id="UP001163046">
    <property type="component" value="Unassembled WGS sequence"/>
</dbReference>
<accession>A0A9X0DA08</accession>
<feature type="transmembrane region" description="Helical" evidence="1">
    <location>
        <begin position="77"/>
        <end position="95"/>
    </location>
</feature>
<evidence type="ECO:0000313" key="3">
    <source>
        <dbReference type="Proteomes" id="UP001163046"/>
    </source>
</evidence>
<evidence type="ECO:0000256" key="1">
    <source>
        <dbReference type="SAM" id="Phobius"/>
    </source>
</evidence>
<feature type="transmembrane region" description="Helical" evidence="1">
    <location>
        <begin position="20"/>
        <end position="38"/>
    </location>
</feature>
<proteinExistence type="predicted"/>
<gene>
    <name evidence="2" type="ORF">OS493_014958</name>
</gene>
<keyword evidence="1" id="KW-0812">Transmembrane</keyword>
<protein>
    <submittedName>
        <fullName evidence="2">Uncharacterized protein</fullName>
    </submittedName>
</protein>
<comment type="caution">
    <text evidence="2">The sequence shown here is derived from an EMBL/GenBank/DDBJ whole genome shotgun (WGS) entry which is preliminary data.</text>
</comment>
<sequence length="108" mass="12542">MEIIGVVTNRPKFVRNRTKFYGVLFVASILIAQFLGFHDKFLCKFPSRPFCQGYFVVRVFVCEKMEAPVAVYYHSKYTMIFVFSLTMSVASKVMNKNVRGTCFERISL</sequence>
<keyword evidence="3" id="KW-1185">Reference proteome</keyword>
<reference evidence="2" key="1">
    <citation type="submission" date="2023-01" db="EMBL/GenBank/DDBJ databases">
        <title>Genome assembly of the deep-sea coral Lophelia pertusa.</title>
        <authorList>
            <person name="Herrera S."/>
            <person name="Cordes E."/>
        </authorList>
    </citation>
    <scope>NUCLEOTIDE SEQUENCE</scope>
    <source>
        <strain evidence="2">USNM1676648</strain>
        <tissue evidence="2">Polyp</tissue>
    </source>
</reference>
<name>A0A9X0DA08_9CNID</name>
<dbReference type="AlphaFoldDB" id="A0A9X0DA08"/>
<dbReference type="EMBL" id="MU825403">
    <property type="protein sequence ID" value="KAJ7392021.1"/>
    <property type="molecule type" value="Genomic_DNA"/>
</dbReference>
<keyword evidence="1" id="KW-0472">Membrane</keyword>
<evidence type="ECO:0000313" key="2">
    <source>
        <dbReference type="EMBL" id="KAJ7392021.1"/>
    </source>
</evidence>
<keyword evidence="1" id="KW-1133">Transmembrane helix</keyword>